<evidence type="ECO:0000256" key="1">
    <source>
        <dbReference type="SAM" id="MobiDB-lite"/>
    </source>
</evidence>
<dbReference type="InParanoid" id="G5B300"/>
<keyword evidence="2" id="KW-1133">Transmembrane helix</keyword>
<dbReference type="Proteomes" id="UP000006813">
    <property type="component" value="Unassembled WGS sequence"/>
</dbReference>
<dbReference type="AlphaFoldDB" id="G5B300"/>
<protein>
    <submittedName>
        <fullName evidence="3">GrpE protein-like protein 1, mitochondrial</fullName>
    </submittedName>
</protein>
<name>G5B300_HETGA</name>
<gene>
    <name evidence="3" type="ORF">GW7_14564</name>
</gene>
<evidence type="ECO:0000313" key="3">
    <source>
        <dbReference type="EMBL" id="EHB03675.1"/>
    </source>
</evidence>
<evidence type="ECO:0000313" key="4">
    <source>
        <dbReference type="Proteomes" id="UP000006813"/>
    </source>
</evidence>
<dbReference type="EMBL" id="JH168156">
    <property type="protein sequence ID" value="EHB03675.1"/>
    <property type="molecule type" value="Genomic_DNA"/>
</dbReference>
<sequence length="91" mass="9962">MPEAYAVTAATTVMMAACCVRLVRRNLPALSYLRPSLRLLCTAAKQKSNSSSLEEGVQPSEQKSEPPAPDKVLLEEKGRLEEQLKETVSSE</sequence>
<reference evidence="3 4" key="1">
    <citation type="journal article" date="2011" name="Nature">
        <title>Genome sequencing reveals insights into physiology and longevity of the naked mole rat.</title>
        <authorList>
            <person name="Kim E.B."/>
            <person name="Fang X."/>
            <person name="Fushan A.A."/>
            <person name="Huang Z."/>
            <person name="Lobanov A.V."/>
            <person name="Han L."/>
            <person name="Marino S.M."/>
            <person name="Sun X."/>
            <person name="Turanov A.A."/>
            <person name="Yang P."/>
            <person name="Yim S.H."/>
            <person name="Zhao X."/>
            <person name="Kasaikina M.V."/>
            <person name="Stoletzki N."/>
            <person name="Peng C."/>
            <person name="Polak P."/>
            <person name="Xiong Z."/>
            <person name="Kiezun A."/>
            <person name="Zhu Y."/>
            <person name="Chen Y."/>
            <person name="Kryukov G.V."/>
            <person name="Zhang Q."/>
            <person name="Peshkin L."/>
            <person name="Yang L."/>
            <person name="Bronson R.T."/>
            <person name="Buffenstein R."/>
            <person name="Wang B."/>
            <person name="Han C."/>
            <person name="Li Q."/>
            <person name="Chen L."/>
            <person name="Zhao W."/>
            <person name="Sunyaev S.R."/>
            <person name="Park T.J."/>
            <person name="Zhang G."/>
            <person name="Wang J."/>
            <person name="Gladyshev V.N."/>
        </authorList>
    </citation>
    <scope>NUCLEOTIDE SEQUENCE [LARGE SCALE GENOMIC DNA]</scope>
</reference>
<feature type="transmembrane region" description="Helical" evidence="2">
    <location>
        <begin position="6"/>
        <end position="24"/>
    </location>
</feature>
<keyword evidence="2" id="KW-0472">Membrane</keyword>
<keyword evidence="2" id="KW-0812">Transmembrane</keyword>
<proteinExistence type="predicted"/>
<evidence type="ECO:0000256" key="2">
    <source>
        <dbReference type="SAM" id="Phobius"/>
    </source>
</evidence>
<organism evidence="3 4">
    <name type="scientific">Heterocephalus glaber</name>
    <name type="common">Naked mole rat</name>
    <dbReference type="NCBI Taxonomy" id="10181"/>
    <lineage>
        <taxon>Eukaryota</taxon>
        <taxon>Metazoa</taxon>
        <taxon>Chordata</taxon>
        <taxon>Craniata</taxon>
        <taxon>Vertebrata</taxon>
        <taxon>Euteleostomi</taxon>
        <taxon>Mammalia</taxon>
        <taxon>Eutheria</taxon>
        <taxon>Euarchontoglires</taxon>
        <taxon>Glires</taxon>
        <taxon>Rodentia</taxon>
        <taxon>Hystricomorpha</taxon>
        <taxon>Bathyergidae</taxon>
        <taxon>Heterocephalus</taxon>
    </lineage>
</organism>
<feature type="region of interest" description="Disordered" evidence="1">
    <location>
        <begin position="48"/>
        <end position="91"/>
    </location>
</feature>
<dbReference type="STRING" id="10181.G5B300"/>
<feature type="compositionally biased region" description="Basic and acidic residues" evidence="1">
    <location>
        <begin position="72"/>
        <end position="85"/>
    </location>
</feature>
<accession>G5B300</accession>